<dbReference type="GeneTree" id="ENSGT00940000156184"/>
<evidence type="ECO:0000256" key="6">
    <source>
        <dbReference type="ARBA" id="ARBA00022741"/>
    </source>
</evidence>
<reference evidence="15" key="3">
    <citation type="submission" date="2025-09" db="UniProtKB">
        <authorList>
            <consortium name="Ensembl"/>
        </authorList>
    </citation>
    <scope>IDENTIFICATION</scope>
</reference>
<sequence length="927" mass="108244">MSFFNFRKIFKLGPEKKKKQYDHVRRDVNPEEVWEIIGELGDGAFGKVYKAQNKQSGILAAAKVIDTKTEEELEDYMVEIDILASCDHHHIVKLLDAFYYEDKLWILIEFCAGGAVDAVMLELERPLTEPQIRVVCKQTLDALLYLHESKIIHRDLKAGNILLTLDGEVKLADFGVSAKNTKTLQRRDSFIGTPYWMAPEVVMCETSKDRPYDYKADIWSLGVTLIELAQVEPPNHEMNPMRVLLKIAKLLPGHKRASSDASVGSSEDEKLSQSPSTLEAVPEKIEEIPKMQNVEVKDDKIAEPKTPKVEVNHIKEPPEPAVKEPADVPISNVKPQEPTEAEVNRVETLDVVLKPEVPFAQLDVVKSEEEMKANAQPTQGEKEVDTAKNVSVIHKNDEMVKTEPVSETSTVEGDKPVTEDTTVVEPEEKPTPLCSPVKEEDKKETADEKSAMEKENKTPTKRRFEKKNSDSRIGSAADNSSIDLNLSISSFISKSKESGSMQVSDTKRQKKTLKKTRKFIVDGVEVSVTTSKIITDNDAKNEEMRFLRRQELRELRLLQKEEQRAQQQLSNKLQQQREQIYRRFEQETTSKKRQYDTEVENLERQQKQTIERLEQEHTNHLRDEAKRIKGEQDKELSKCQIMLKNRKKEEQEFLQKQQQELDSALKKIIQQHKHELATVERDCLNHKQQLLRAREAAMWELEERHLQEKHQLHKQQLKDQYFLQRHQLLKRHEKEMEQMQRYNQRLIEEMKSKQTQERTRLPKIQRSDAKTRMAMFKKSLRITSTGVSPEQEREKIKQFAAQEEKRQKNERLHQHQKHENQMRDLQLQCETNVRELQQLQNEKCHLLIEHETQKLKELDEDHSYELKDWRDRLRPRKKALEEEFARKLQEQEVFFKMSGESECLNPSTQSRISKFYPVPTAQCPTIW</sequence>
<name>A0AAR2ILZ1_PYGNA</name>
<dbReference type="PROSITE" id="PS00108">
    <property type="entry name" value="PROTEIN_KINASE_ST"/>
    <property type="match status" value="1"/>
</dbReference>
<organism evidence="15 16">
    <name type="scientific">Pygocentrus nattereri</name>
    <name type="common">Red-bellied piranha</name>
    <dbReference type="NCBI Taxonomy" id="42514"/>
    <lineage>
        <taxon>Eukaryota</taxon>
        <taxon>Metazoa</taxon>
        <taxon>Chordata</taxon>
        <taxon>Craniata</taxon>
        <taxon>Vertebrata</taxon>
        <taxon>Euteleostomi</taxon>
        <taxon>Actinopterygii</taxon>
        <taxon>Neopterygii</taxon>
        <taxon>Teleostei</taxon>
        <taxon>Ostariophysi</taxon>
        <taxon>Characiformes</taxon>
        <taxon>Characoidei</taxon>
        <taxon>Pygocentrus</taxon>
    </lineage>
</organism>
<keyword evidence="3" id="KW-0723">Serine/threonine-protein kinase</keyword>
<dbReference type="Gene3D" id="1.10.510.10">
    <property type="entry name" value="Transferase(Phosphotransferase) domain 1"/>
    <property type="match status" value="1"/>
</dbReference>
<evidence type="ECO:0000256" key="10">
    <source>
        <dbReference type="ARBA" id="ARBA00048679"/>
    </source>
</evidence>
<feature type="region of interest" description="Disordered" evidence="13">
    <location>
        <begin position="318"/>
        <end position="341"/>
    </location>
</feature>
<keyword evidence="12" id="KW-0175">Coiled coil</keyword>
<keyword evidence="5" id="KW-0808">Transferase</keyword>
<dbReference type="FunFam" id="3.30.200.20:FF:000120">
    <property type="entry name" value="STE20-like serine/threonine-protein kinase"/>
    <property type="match status" value="1"/>
</dbReference>
<dbReference type="GO" id="GO:0005524">
    <property type="term" value="F:ATP binding"/>
    <property type="evidence" value="ECO:0007669"/>
    <property type="project" value="UniProtKB-UniRule"/>
</dbReference>
<feature type="region of interest" description="Disordered" evidence="13">
    <location>
        <begin position="256"/>
        <end position="280"/>
    </location>
</feature>
<evidence type="ECO:0000256" key="2">
    <source>
        <dbReference type="ARBA" id="ARBA00012513"/>
    </source>
</evidence>
<dbReference type="Gene3D" id="3.30.200.20">
    <property type="entry name" value="Phosphorylase Kinase, domain 1"/>
    <property type="match status" value="1"/>
</dbReference>
<dbReference type="SUPFAM" id="SSF56112">
    <property type="entry name" value="Protein kinase-like (PK-like)"/>
    <property type="match status" value="1"/>
</dbReference>
<dbReference type="EC" id="2.7.11.1" evidence="2"/>
<dbReference type="PROSITE" id="PS50011">
    <property type="entry name" value="PROTEIN_KINASE_DOM"/>
    <property type="match status" value="1"/>
</dbReference>
<feature type="coiled-coil region" evidence="12">
    <location>
        <begin position="725"/>
        <end position="756"/>
    </location>
</feature>
<keyword evidence="4" id="KW-0597">Phosphoprotein</keyword>
<dbReference type="InterPro" id="IPR000719">
    <property type="entry name" value="Prot_kinase_dom"/>
</dbReference>
<keyword evidence="6 11" id="KW-0547">Nucleotide-binding</keyword>
<dbReference type="InterPro" id="IPR008271">
    <property type="entry name" value="Ser/Thr_kinase_AS"/>
</dbReference>
<evidence type="ECO:0000256" key="11">
    <source>
        <dbReference type="PROSITE-ProRule" id="PRU10141"/>
    </source>
</evidence>
<feature type="region of interest" description="Disordered" evidence="13">
    <location>
        <begin position="370"/>
        <end position="480"/>
    </location>
</feature>
<keyword evidence="7" id="KW-0418">Kinase</keyword>
<reference evidence="15" key="2">
    <citation type="submission" date="2025-08" db="UniProtKB">
        <authorList>
            <consortium name="Ensembl"/>
        </authorList>
    </citation>
    <scope>IDENTIFICATION</scope>
</reference>
<evidence type="ECO:0000256" key="3">
    <source>
        <dbReference type="ARBA" id="ARBA00022527"/>
    </source>
</evidence>
<feature type="coiled-coil region" evidence="12">
    <location>
        <begin position="815"/>
        <end position="842"/>
    </location>
</feature>
<evidence type="ECO:0000256" key="1">
    <source>
        <dbReference type="ARBA" id="ARBA00008874"/>
    </source>
</evidence>
<dbReference type="InterPro" id="IPR011009">
    <property type="entry name" value="Kinase-like_dom_sf"/>
</dbReference>
<comment type="catalytic activity">
    <reaction evidence="10">
        <text>L-seryl-[protein] + ATP = O-phospho-L-seryl-[protein] + ADP + H(+)</text>
        <dbReference type="Rhea" id="RHEA:17989"/>
        <dbReference type="Rhea" id="RHEA-COMP:9863"/>
        <dbReference type="Rhea" id="RHEA-COMP:11604"/>
        <dbReference type="ChEBI" id="CHEBI:15378"/>
        <dbReference type="ChEBI" id="CHEBI:29999"/>
        <dbReference type="ChEBI" id="CHEBI:30616"/>
        <dbReference type="ChEBI" id="CHEBI:83421"/>
        <dbReference type="ChEBI" id="CHEBI:456216"/>
        <dbReference type="EC" id="2.7.11.1"/>
    </reaction>
</comment>
<dbReference type="SMART" id="SM00220">
    <property type="entry name" value="S_TKc"/>
    <property type="match status" value="1"/>
</dbReference>
<evidence type="ECO:0000259" key="14">
    <source>
        <dbReference type="PROSITE" id="PS50011"/>
    </source>
</evidence>
<comment type="similarity">
    <text evidence="1">Belongs to the protein kinase superfamily. STE Ser/Thr protein kinase family. STE20 subfamily.</text>
</comment>
<feature type="domain" description="Protein kinase" evidence="14">
    <location>
        <begin position="34"/>
        <end position="291"/>
    </location>
</feature>
<dbReference type="GO" id="GO:0004674">
    <property type="term" value="F:protein serine/threonine kinase activity"/>
    <property type="evidence" value="ECO:0007669"/>
    <property type="project" value="UniProtKB-KW"/>
</dbReference>
<dbReference type="PANTHER" id="PTHR46538:SF1">
    <property type="entry name" value="NON-SPECIFIC SERINE_THREONINE PROTEIN KINASE"/>
    <property type="match status" value="1"/>
</dbReference>
<evidence type="ECO:0000256" key="4">
    <source>
        <dbReference type="ARBA" id="ARBA00022553"/>
    </source>
</evidence>
<dbReference type="AlphaFoldDB" id="A0AAR2ILZ1"/>
<evidence type="ECO:0000313" key="16">
    <source>
        <dbReference type="Proteomes" id="UP001501920"/>
    </source>
</evidence>
<evidence type="ECO:0000256" key="8">
    <source>
        <dbReference type="ARBA" id="ARBA00022840"/>
    </source>
</evidence>
<dbReference type="PANTHER" id="PTHR46538">
    <property type="entry name" value="PROTEIN KINASE DOMAIN-CONTAINING PROTEIN"/>
    <property type="match status" value="1"/>
</dbReference>
<keyword evidence="8 11" id="KW-0067">ATP-binding</keyword>
<dbReference type="Pfam" id="PF12474">
    <property type="entry name" value="PKK"/>
    <property type="match status" value="2"/>
</dbReference>
<keyword evidence="16" id="KW-1185">Reference proteome</keyword>
<dbReference type="InterPro" id="IPR017441">
    <property type="entry name" value="Protein_kinase_ATP_BS"/>
</dbReference>
<evidence type="ECO:0000313" key="15">
    <source>
        <dbReference type="Ensembl" id="ENSPNAP00000039037.1"/>
    </source>
</evidence>
<dbReference type="Proteomes" id="UP001501920">
    <property type="component" value="Chromosome 12"/>
</dbReference>
<proteinExistence type="inferred from homology"/>
<protein>
    <recommendedName>
        <fullName evidence="2">non-specific serine/threonine protein kinase</fullName>
        <ecNumber evidence="2">2.7.11.1</ecNumber>
    </recommendedName>
</protein>
<feature type="coiled-coil region" evidence="12">
    <location>
        <begin position="548"/>
        <end position="689"/>
    </location>
</feature>
<dbReference type="InterPro" id="IPR051585">
    <property type="entry name" value="STE20_Ser/Thr_Kinases"/>
</dbReference>
<dbReference type="InterPro" id="IPR022165">
    <property type="entry name" value="PKK"/>
</dbReference>
<evidence type="ECO:0000256" key="13">
    <source>
        <dbReference type="SAM" id="MobiDB-lite"/>
    </source>
</evidence>
<dbReference type="PROSITE" id="PS00107">
    <property type="entry name" value="PROTEIN_KINASE_ATP"/>
    <property type="match status" value="1"/>
</dbReference>
<evidence type="ECO:0000256" key="12">
    <source>
        <dbReference type="SAM" id="Coils"/>
    </source>
</evidence>
<reference evidence="15 16" key="1">
    <citation type="submission" date="2020-10" db="EMBL/GenBank/DDBJ databases">
        <title>Pygocentrus nattereri (red-bellied piranha) genome, fPygNat1, primary haplotype.</title>
        <authorList>
            <person name="Myers G."/>
            <person name="Meyer A."/>
            <person name="Karagic N."/>
            <person name="Pippel M."/>
            <person name="Winkler S."/>
            <person name="Tracey A."/>
            <person name="Wood J."/>
            <person name="Formenti G."/>
            <person name="Howe K."/>
            <person name="Fedrigo O."/>
            <person name="Jarvis E.D."/>
        </authorList>
    </citation>
    <scope>NUCLEOTIDE SEQUENCE [LARGE SCALE GENOMIC DNA]</scope>
</reference>
<accession>A0AAR2ILZ1</accession>
<dbReference type="Ensembl" id="ENSPNAT00000043106.1">
    <property type="protein sequence ID" value="ENSPNAP00000039037.1"/>
    <property type="gene ID" value="ENSPNAG00000017378.2"/>
</dbReference>
<feature type="binding site" evidence="11">
    <location>
        <position position="63"/>
    </location>
    <ligand>
        <name>ATP</name>
        <dbReference type="ChEBI" id="CHEBI:30616"/>
    </ligand>
</feature>
<evidence type="ECO:0000256" key="9">
    <source>
        <dbReference type="ARBA" id="ARBA00047899"/>
    </source>
</evidence>
<evidence type="ECO:0000256" key="5">
    <source>
        <dbReference type="ARBA" id="ARBA00022679"/>
    </source>
</evidence>
<comment type="catalytic activity">
    <reaction evidence="9">
        <text>L-threonyl-[protein] + ATP = O-phospho-L-threonyl-[protein] + ADP + H(+)</text>
        <dbReference type="Rhea" id="RHEA:46608"/>
        <dbReference type="Rhea" id="RHEA-COMP:11060"/>
        <dbReference type="Rhea" id="RHEA-COMP:11605"/>
        <dbReference type="ChEBI" id="CHEBI:15378"/>
        <dbReference type="ChEBI" id="CHEBI:30013"/>
        <dbReference type="ChEBI" id="CHEBI:30616"/>
        <dbReference type="ChEBI" id="CHEBI:61977"/>
        <dbReference type="ChEBI" id="CHEBI:456216"/>
        <dbReference type="EC" id="2.7.11.1"/>
    </reaction>
</comment>
<evidence type="ECO:0000256" key="7">
    <source>
        <dbReference type="ARBA" id="ARBA00022777"/>
    </source>
</evidence>
<feature type="compositionally biased region" description="Basic and acidic residues" evidence="13">
    <location>
        <begin position="437"/>
        <end position="458"/>
    </location>
</feature>
<dbReference type="Pfam" id="PF00069">
    <property type="entry name" value="Pkinase"/>
    <property type="match status" value="1"/>
</dbReference>